<protein>
    <submittedName>
        <fullName evidence="1">Uncharacterized protein</fullName>
    </submittedName>
</protein>
<evidence type="ECO:0000313" key="1">
    <source>
        <dbReference type="EMBL" id="ETW92007.1"/>
    </source>
</evidence>
<dbReference type="HOGENOM" id="CLU_3402697_0_0_7"/>
<proteinExistence type="predicted"/>
<comment type="caution">
    <text evidence="1">The sequence shown here is derived from an EMBL/GenBank/DDBJ whole genome shotgun (WGS) entry which is preliminary data.</text>
</comment>
<organism evidence="1 2">
    <name type="scientific">Candidatus Entotheonella gemina</name>
    <dbReference type="NCBI Taxonomy" id="1429439"/>
    <lineage>
        <taxon>Bacteria</taxon>
        <taxon>Pseudomonadati</taxon>
        <taxon>Nitrospinota/Tectimicrobiota group</taxon>
        <taxon>Candidatus Tectimicrobiota</taxon>
        <taxon>Candidatus Entotheonellia</taxon>
        <taxon>Candidatus Entotheonellales</taxon>
        <taxon>Candidatus Entotheonellaceae</taxon>
        <taxon>Candidatus Entotheonella</taxon>
    </lineage>
</organism>
<name>W4L1U9_9BACT</name>
<gene>
    <name evidence="1" type="ORF">ETSY2_54925</name>
</gene>
<keyword evidence="2" id="KW-1185">Reference proteome</keyword>
<sequence>MAHMVPMVPTTMAHTMMYMWEGESQTINYA</sequence>
<accession>W4L1U9</accession>
<dbReference type="Proteomes" id="UP000019140">
    <property type="component" value="Unassembled WGS sequence"/>
</dbReference>
<evidence type="ECO:0000313" key="2">
    <source>
        <dbReference type="Proteomes" id="UP000019140"/>
    </source>
</evidence>
<dbReference type="EMBL" id="AZHX01003173">
    <property type="protein sequence ID" value="ETW92007.1"/>
    <property type="molecule type" value="Genomic_DNA"/>
</dbReference>
<dbReference type="AlphaFoldDB" id="W4L1U9"/>
<reference evidence="1 2" key="1">
    <citation type="journal article" date="2014" name="Nature">
        <title>An environmental bacterial taxon with a large and distinct metabolic repertoire.</title>
        <authorList>
            <person name="Wilson M.C."/>
            <person name="Mori T."/>
            <person name="Ruckert C."/>
            <person name="Uria A.R."/>
            <person name="Helf M.J."/>
            <person name="Takada K."/>
            <person name="Gernert C."/>
            <person name="Steffens U.A."/>
            <person name="Heycke N."/>
            <person name="Schmitt S."/>
            <person name="Rinke C."/>
            <person name="Helfrich E.J."/>
            <person name="Brachmann A.O."/>
            <person name="Gurgui C."/>
            <person name="Wakimoto T."/>
            <person name="Kracht M."/>
            <person name="Crusemann M."/>
            <person name="Hentschel U."/>
            <person name="Abe I."/>
            <person name="Matsunaga S."/>
            <person name="Kalinowski J."/>
            <person name="Takeyama H."/>
            <person name="Piel J."/>
        </authorList>
    </citation>
    <scope>NUCLEOTIDE SEQUENCE [LARGE SCALE GENOMIC DNA]</scope>
    <source>
        <strain evidence="2">TSY2</strain>
    </source>
</reference>